<keyword evidence="2" id="KW-0472">Membrane</keyword>
<evidence type="ECO:0000256" key="2">
    <source>
        <dbReference type="SAM" id="Phobius"/>
    </source>
</evidence>
<keyword evidence="2" id="KW-1133">Transmembrane helix</keyword>
<keyword evidence="4" id="KW-1185">Reference proteome</keyword>
<reference evidence="3 4" key="1">
    <citation type="submission" date="2022-03" db="EMBL/GenBank/DDBJ databases">
        <title>Pseudonocardia alaer sp. nov., a novel actinomycete isolated from reed forest soil.</title>
        <authorList>
            <person name="Wang L."/>
        </authorList>
    </citation>
    <scope>NUCLEOTIDE SEQUENCE [LARGE SCALE GENOMIC DNA]</scope>
    <source>
        <strain evidence="3 4">Y-16303</strain>
    </source>
</reference>
<dbReference type="Proteomes" id="UP001299970">
    <property type="component" value="Unassembled WGS sequence"/>
</dbReference>
<name>A0ABS9TDY6_9PSEU</name>
<keyword evidence="2" id="KW-0812">Transmembrane</keyword>
<comment type="caution">
    <text evidence="3">The sequence shown here is derived from an EMBL/GenBank/DDBJ whole genome shotgun (WGS) entry which is preliminary data.</text>
</comment>
<dbReference type="Pfam" id="PF12277">
    <property type="entry name" value="DUF3618"/>
    <property type="match status" value="1"/>
</dbReference>
<protein>
    <submittedName>
        <fullName evidence="3">DUF3618 domain-containing protein</fullName>
    </submittedName>
</protein>
<gene>
    <name evidence="3" type="ORF">MMF94_13815</name>
</gene>
<evidence type="ECO:0000256" key="1">
    <source>
        <dbReference type="SAM" id="MobiDB-lite"/>
    </source>
</evidence>
<dbReference type="EMBL" id="JAKXMK010000011">
    <property type="protein sequence ID" value="MCH6166760.1"/>
    <property type="molecule type" value="Genomic_DNA"/>
</dbReference>
<proteinExistence type="predicted"/>
<sequence length="144" mass="15815">MGTGARSEGSGDSEDDAVPVAPDRPVVDGRTMSPEELREEVEELRDERVAHIEELRAELGDTVEELASRFDVSARVQARKDETVAAALRQVDELCRLMTGKVADVRRFVRERPGAAAGAAVALLLLIVLRRRRRKARAVSPEEG</sequence>
<evidence type="ECO:0000313" key="4">
    <source>
        <dbReference type="Proteomes" id="UP001299970"/>
    </source>
</evidence>
<evidence type="ECO:0000313" key="3">
    <source>
        <dbReference type="EMBL" id="MCH6166760.1"/>
    </source>
</evidence>
<feature type="transmembrane region" description="Helical" evidence="2">
    <location>
        <begin position="113"/>
        <end position="129"/>
    </location>
</feature>
<organism evidence="3 4">
    <name type="scientific">Pseudonocardia alaniniphila</name>
    <dbReference type="NCBI Taxonomy" id="75291"/>
    <lineage>
        <taxon>Bacteria</taxon>
        <taxon>Bacillati</taxon>
        <taxon>Actinomycetota</taxon>
        <taxon>Actinomycetes</taxon>
        <taxon>Pseudonocardiales</taxon>
        <taxon>Pseudonocardiaceae</taxon>
        <taxon>Pseudonocardia</taxon>
    </lineage>
</organism>
<accession>A0ABS9TDY6</accession>
<dbReference type="RefSeq" id="WP_241036798.1">
    <property type="nucleotide sequence ID" value="NZ_BAAAJF010000036.1"/>
</dbReference>
<dbReference type="InterPro" id="IPR022062">
    <property type="entry name" value="DUF3618"/>
</dbReference>
<feature type="region of interest" description="Disordered" evidence="1">
    <location>
        <begin position="1"/>
        <end position="41"/>
    </location>
</feature>